<evidence type="ECO:0000259" key="1">
    <source>
        <dbReference type="Pfam" id="PF10105"/>
    </source>
</evidence>
<evidence type="ECO:0000313" key="2">
    <source>
        <dbReference type="EMBL" id="MBB2182924.1"/>
    </source>
</evidence>
<keyword evidence="3" id="KW-1185">Reference proteome</keyword>
<dbReference type="RefSeq" id="WP_228352612.1">
    <property type="nucleotide sequence ID" value="NZ_JACEGA010000001.1"/>
</dbReference>
<comment type="caution">
    <text evidence="2">The sequence shown here is derived from an EMBL/GenBank/DDBJ whole genome shotgun (WGS) entry which is preliminary data.</text>
</comment>
<protein>
    <submittedName>
        <fullName evidence="2">DUF2344 domain-containing protein</fullName>
    </submittedName>
</protein>
<proteinExistence type="predicted"/>
<evidence type="ECO:0000313" key="3">
    <source>
        <dbReference type="Proteomes" id="UP000574276"/>
    </source>
</evidence>
<reference evidence="2 3" key="1">
    <citation type="submission" date="2020-07" db="EMBL/GenBank/DDBJ databases">
        <title>Characterization and genome sequencing of isolate MD1, a novel member within the family Lachnospiraceae.</title>
        <authorList>
            <person name="Rettenmaier R."/>
            <person name="Di Bello L."/>
            <person name="Zinser C."/>
            <person name="Scheitz K."/>
            <person name="Liebl W."/>
            <person name="Zverlov V."/>
        </authorList>
    </citation>
    <scope>NUCLEOTIDE SEQUENCE [LARGE SCALE GENOMIC DNA]</scope>
    <source>
        <strain evidence="2 3">MD1</strain>
    </source>
</reference>
<dbReference type="Proteomes" id="UP000574276">
    <property type="component" value="Unassembled WGS sequence"/>
</dbReference>
<dbReference type="EMBL" id="JACEGA010000001">
    <property type="protein sequence ID" value="MBB2182924.1"/>
    <property type="molecule type" value="Genomic_DNA"/>
</dbReference>
<dbReference type="NCBIfam" id="TIGR03936">
    <property type="entry name" value="sam_1_link_chp"/>
    <property type="match status" value="1"/>
</dbReference>
<gene>
    <name evidence="2" type="ORF">H0486_08545</name>
</gene>
<dbReference type="AlphaFoldDB" id="A0A839JZU8"/>
<accession>A0A839JZU8</accession>
<organism evidence="2 3">
    <name type="scientific">Variimorphobacter saccharofermentans</name>
    <dbReference type="NCBI Taxonomy" id="2755051"/>
    <lineage>
        <taxon>Bacteria</taxon>
        <taxon>Bacillati</taxon>
        <taxon>Bacillota</taxon>
        <taxon>Clostridia</taxon>
        <taxon>Lachnospirales</taxon>
        <taxon>Lachnospiraceae</taxon>
        <taxon>Variimorphobacter</taxon>
    </lineage>
</organism>
<sequence>MKVRIKFQKYGAMKFIGHLDVMRYFQKAFRRANIDNELSKGFNPHQIMSFAAPLGVGLTSDGEYLDAQLLSSDDPDTMINRMNAVMTEGFRVIGFRHLLDPEENKKVITAMSLVASADYLVSLKDGYEIGNGFRIKEFQNAWLRFLSEKEIIVDKKTKTSEKAVDIRPMITLTAFREEEYKDKLKEVIRQESITVPASVAVVKEVKSVADVYENGIKVYLQLDTGSASNLKPELVMEAFYDYIGLPYEKFAWQVHRIETYTRDENGKQISLDQLER</sequence>
<dbReference type="Pfam" id="PF10105">
    <property type="entry name" value="DUF2344"/>
    <property type="match status" value="1"/>
</dbReference>
<name>A0A839JZU8_9FIRM</name>
<feature type="domain" description="DUF2344" evidence="1">
    <location>
        <begin position="2"/>
        <end position="181"/>
    </location>
</feature>
<dbReference type="InterPro" id="IPR018768">
    <property type="entry name" value="DUF2344"/>
</dbReference>